<evidence type="ECO:0000256" key="3">
    <source>
        <dbReference type="ARBA" id="ARBA00023016"/>
    </source>
</evidence>
<dbReference type="Gene3D" id="3.30.390.60">
    <property type="entry name" value="Heat-inducible transcription repressor hrca homolog, domain 3"/>
    <property type="match status" value="1"/>
</dbReference>
<dbReference type="InterPro" id="IPR036390">
    <property type="entry name" value="WH_DNA-bd_sf"/>
</dbReference>
<keyword evidence="1 5" id="KW-0678">Repressor</keyword>
<dbReference type="InterPro" id="IPR005104">
    <property type="entry name" value="WHTH_HrcA_DNA-bd"/>
</dbReference>
<evidence type="ECO:0000256" key="4">
    <source>
        <dbReference type="ARBA" id="ARBA00023163"/>
    </source>
</evidence>
<sequence>MSLTRQHQILQAIIEDYVSLREPVGSKALVERHQLGVSSATVRNEMMALEEQGLIQAPHSSAGRIPTAKGYRFFVDEIAKPRPLKPAEKNAIHRFLDSSDSLDQVYEQTVRLLSQLTHQVAVLQLPVATGDSVQHVEIIETSELTVAVILIDNSGQVHQKIMGLKQPLASAEDAQQKIHSLVKSKSFFEAHQAIVAHNELLSNMSLRSILAGIDDLLLAQQNSRLLISGTSYLANATHDFSQSIAPILEALEEQVTMLQLLNAMVAEEEVTVRIGAETQSQPLSEASIVASAYGPEITRNLGVIGPTRMDYSSTMATVRGVAQYLSRILGT</sequence>
<dbReference type="InterPro" id="IPR023120">
    <property type="entry name" value="WHTH_transcript_rep_HrcA_IDD"/>
</dbReference>
<dbReference type="GO" id="GO:0003677">
    <property type="term" value="F:DNA binding"/>
    <property type="evidence" value="ECO:0007669"/>
    <property type="project" value="InterPro"/>
</dbReference>
<dbReference type="InterPro" id="IPR021153">
    <property type="entry name" value="HrcA_C"/>
</dbReference>
<feature type="domain" description="Heat-inducible transcription repressor HrcA C-terminal" evidence="6">
    <location>
        <begin position="103"/>
        <end position="315"/>
    </location>
</feature>
<dbReference type="EMBL" id="CP061538">
    <property type="protein sequence ID" value="QNV39002.1"/>
    <property type="molecule type" value="Genomic_DNA"/>
</dbReference>
<dbReference type="Pfam" id="PF01628">
    <property type="entry name" value="HrcA"/>
    <property type="match status" value="1"/>
</dbReference>
<evidence type="ECO:0000313" key="9">
    <source>
        <dbReference type="Proteomes" id="UP000516421"/>
    </source>
</evidence>
<dbReference type="HAMAP" id="MF_00081">
    <property type="entry name" value="HrcA"/>
    <property type="match status" value="1"/>
</dbReference>
<dbReference type="InterPro" id="IPR002571">
    <property type="entry name" value="HrcA"/>
</dbReference>
<name>A0A7H2BH56_9MICC</name>
<evidence type="ECO:0000259" key="6">
    <source>
        <dbReference type="Pfam" id="PF01628"/>
    </source>
</evidence>
<dbReference type="SUPFAM" id="SSF46785">
    <property type="entry name" value="Winged helix' DNA-binding domain"/>
    <property type="match status" value="1"/>
</dbReference>
<keyword evidence="4 5" id="KW-0804">Transcription</keyword>
<dbReference type="PIRSF" id="PIRSF005485">
    <property type="entry name" value="HrcA"/>
    <property type="match status" value="1"/>
</dbReference>
<feature type="domain" description="Winged helix-turn-helix transcription repressor HrcA DNA-binding" evidence="7">
    <location>
        <begin position="5"/>
        <end position="73"/>
    </location>
</feature>
<evidence type="ECO:0000256" key="5">
    <source>
        <dbReference type="HAMAP-Rule" id="MF_00081"/>
    </source>
</evidence>
<keyword evidence="3 5" id="KW-0346">Stress response</keyword>
<keyword evidence="2 5" id="KW-0805">Transcription regulation</keyword>
<dbReference type="PANTHER" id="PTHR34824">
    <property type="entry name" value="HEAT-INDUCIBLE TRANSCRIPTION REPRESSOR HRCA"/>
    <property type="match status" value="1"/>
</dbReference>
<dbReference type="PANTHER" id="PTHR34824:SF1">
    <property type="entry name" value="HEAT-INDUCIBLE TRANSCRIPTION REPRESSOR HRCA"/>
    <property type="match status" value="1"/>
</dbReference>
<comment type="similarity">
    <text evidence="5">Belongs to the HrcA family.</text>
</comment>
<dbReference type="InterPro" id="IPR036388">
    <property type="entry name" value="WH-like_DNA-bd_sf"/>
</dbReference>
<gene>
    <name evidence="5 8" type="primary">hrcA</name>
    <name evidence="8" type="ORF">IDM48_06080</name>
</gene>
<dbReference type="Proteomes" id="UP000516421">
    <property type="component" value="Chromosome"/>
</dbReference>
<dbReference type="AlphaFoldDB" id="A0A7H2BH56"/>
<evidence type="ECO:0000259" key="7">
    <source>
        <dbReference type="Pfam" id="PF03444"/>
    </source>
</evidence>
<dbReference type="KEGG" id="rama:IDM48_06080"/>
<reference evidence="8 9" key="1">
    <citation type="submission" date="2020-09" db="EMBL/GenBank/DDBJ databases">
        <title>Investigation of environmental microbe.</title>
        <authorList>
            <person name="Ou Y."/>
            <person name="Kang Q."/>
        </authorList>
    </citation>
    <scope>NUCLEOTIDE SEQUENCE [LARGE SCALE GENOMIC DNA]</scope>
    <source>
        <strain evidence="8 9">KJZ-9</strain>
    </source>
</reference>
<proteinExistence type="inferred from homology"/>
<dbReference type="RefSeq" id="WP_145176763.1">
    <property type="nucleotide sequence ID" value="NZ_CP061538.1"/>
</dbReference>
<keyword evidence="9" id="KW-1185">Reference proteome</keyword>
<dbReference type="SUPFAM" id="SSF55781">
    <property type="entry name" value="GAF domain-like"/>
    <property type="match status" value="1"/>
</dbReference>
<dbReference type="Gene3D" id="1.10.10.10">
    <property type="entry name" value="Winged helix-like DNA-binding domain superfamily/Winged helix DNA-binding domain"/>
    <property type="match status" value="1"/>
</dbReference>
<dbReference type="Pfam" id="PF03444">
    <property type="entry name" value="WHD_HrcA"/>
    <property type="match status" value="1"/>
</dbReference>
<evidence type="ECO:0000256" key="1">
    <source>
        <dbReference type="ARBA" id="ARBA00022491"/>
    </source>
</evidence>
<comment type="function">
    <text evidence="5">Negative regulator of class I heat shock genes (grpE-dnaK-dnaJ and groELS operons). Prevents heat-shock induction of these operons.</text>
</comment>
<protein>
    <recommendedName>
        <fullName evidence="5">Heat-inducible transcription repressor HrcA</fullName>
    </recommendedName>
</protein>
<organism evidence="8 9">
    <name type="scientific">Rothia amarae</name>
    <dbReference type="NCBI Taxonomy" id="169480"/>
    <lineage>
        <taxon>Bacteria</taxon>
        <taxon>Bacillati</taxon>
        <taxon>Actinomycetota</taxon>
        <taxon>Actinomycetes</taxon>
        <taxon>Micrococcales</taxon>
        <taxon>Micrococcaceae</taxon>
        <taxon>Rothia</taxon>
    </lineage>
</organism>
<evidence type="ECO:0000313" key="8">
    <source>
        <dbReference type="EMBL" id="QNV39002.1"/>
    </source>
</evidence>
<dbReference type="InterPro" id="IPR029016">
    <property type="entry name" value="GAF-like_dom_sf"/>
</dbReference>
<dbReference type="Gene3D" id="3.30.450.40">
    <property type="match status" value="1"/>
</dbReference>
<evidence type="ECO:0000256" key="2">
    <source>
        <dbReference type="ARBA" id="ARBA00023015"/>
    </source>
</evidence>
<dbReference type="GO" id="GO:0045892">
    <property type="term" value="P:negative regulation of DNA-templated transcription"/>
    <property type="evidence" value="ECO:0007669"/>
    <property type="project" value="UniProtKB-UniRule"/>
</dbReference>
<accession>A0A7H2BH56</accession>
<dbReference type="NCBIfam" id="TIGR00331">
    <property type="entry name" value="hrcA"/>
    <property type="match status" value="1"/>
</dbReference>